<sequence length="116" mass="13007">MKKLVLLSAIVFLGFTRCTKDTSTPEKNIVTYLVEGNNVNVTVAPLMPRYFTLVPKSWNYSVSIYSGTTAYLEVRLSDLGLPQKVKAAILINGRVVKEINEMIGYNETKVISYKMP</sequence>
<accession>A0ABU8NUE9</accession>
<proteinExistence type="predicted"/>
<dbReference type="EMBL" id="JBBEUB010000009">
    <property type="protein sequence ID" value="MEJ2905102.1"/>
    <property type="molecule type" value="Genomic_DNA"/>
</dbReference>
<evidence type="ECO:0008006" key="3">
    <source>
        <dbReference type="Google" id="ProtNLM"/>
    </source>
</evidence>
<keyword evidence="2" id="KW-1185">Reference proteome</keyword>
<reference evidence="1 2" key="1">
    <citation type="submission" date="2024-03" db="EMBL/GenBank/DDBJ databases">
        <title>Sequence of Lycoming College Course Isolates.</title>
        <authorList>
            <person name="Plotts O."/>
            <person name="Newman J."/>
        </authorList>
    </citation>
    <scope>NUCLEOTIDE SEQUENCE [LARGE SCALE GENOMIC DNA]</scope>
    <source>
        <strain evidence="1 2">CJB-3</strain>
    </source>
</reference>
<dbReference type="Proteomes" id="UP001378956">
    <property type="component" value="Unassembled WGS sequence"/>
</dbReference>
<protein>
    <recommendedName>
        <fullName evidence="3">DUF4843 domain-containing protein</fullName>
    </recommendedName>
</protein>
<evidence type="ECO:0000313" key="1">
    <source>
        <dbReference type="EMBL" id="MEJ2905102.1"/>
    </source>
</evidence>
<organism evidence="1 2">
    <name type="scientific">Pedobacter panaciterrae</name>
    <dbReference type="NCBI Taxonomy" id="363849"/>
    <lineage>
        <taxon>Bacteria</taxon>
        <taxon>Pseudomonadati</taxon>
        <taxon>Bacteroidota</taxon>
        <taxon>Sphingobacteriia</taxon>
        <taxon>Sphingobacteriales</taxon>
        <taxon>Sphingobacteriaceae</taxon>
        <taxon>Pedobacter</taxon>
    </lineage>
</organism>
<gene>
    <name evidence="1" type="ORF">WAE58_21835</name>
</gene>
<evidence type="ECO:0000313" key="2">
    <source>
        <dbReference type="Proteomes" id="UP001378956"/>
    </source>
</evidence>
<dbReference type="RefSeq" id="WP_337717627.1">
    <property type="nucleotide sequence ID" value="NZ_JBBEUB010000009.1"/>
</dbReference>
<name>A0ABU8NUE9_9SPHI</name>
<comment type="caution">
    <text evidence="1">The sequence shown here is derived from an EMBL/GenBank/DDBJ whole genome shotgun (WGS) entry which is preliminary data.</text>
</comment>